<sequence>MIGKGMARRALVLTVAAGCTATGVLTACSSSSGSSGSSNHRSAAPATTSPVPRSFSATVDNPWFPLPPGRTLVYSGIKDGAKSTEYLTATRETEKITGIPCRVVEDRLYTGRTLHEATRDYYTQDAAGNVWYFGEDTAELDAHGNMLSTEGTWRAGRDGARPGIFLPAHPVPGAAGQQEYYPGQAEDRFQILDLTSRVSVPYKTFTGALRTKEWTPLEPGVVDNKYYVKGIGTVKEVTVKGGPFEENVLTAVRG</sequence>
<evidence type="ECO:0000256" key="1">
    <source>
        <dbReference type="SAM" id="MobiDB-lite"/>
    </source>
</evidence>
<feature type="chain" id="PRO_5044290509" description="Lipoprotein" evidence="2">
    <location>
        <begin position="22"/>
        <end position="254"/>
    </location>
</feature>
<gene>
    <name evidence="3" type="ORF">AB5J56_02655</name>
</gene>
<evidence type="ECO:0008006" key="4">
    <source>
        <dbReference type="Google" id="ProtNLM"/>
    </source>
</evidence>
<evidence type="ECO:0000256" key="2">
    <source>
        <dbReference type="SAM" id="SignalP"/>
    </source>
</evidence>
<dbReference type="EMBL" id="CP163435">
    <property type="protein sequence ID" value="XDQ23660.1"/>
    <property type="molecule type" value="Genomic_DNA"/>
</dbReference>
<feature type="region of interest" description="Disordered" evidence="1">
    <location>
        <begin position="30"/>
        <end position="53"/>
    </location>
</feature>
<proteinExistence type="predicted"/>
<keyword evidence="2" id="KW-0732">Signal</keyword>
<protein>
    <recommendedName>
        <fullName evidence="4">Lipoprotein</fullName>
    </recommendedName>
</protein>
<accession>A0AB39P1F1</accession>
<feature type="signal peptide" evidence="2">
    <location>
        <begin position="1"/>
        <end position="21"/>
    </location>
</feature>
<reference evidence="3" key="1">
    <citation type="submission" date="2024-07" db="EMBL/GenBank/DDBJ databases">
        <authorList>
            <person name="Yu S.T."/>
        </authorList>
    </citation>
    <scope>NUCLEOTIDE SEQUENCE</scope>
    <source>
        <strain evidence="3">R21</strain>
    </source>
</reference>
<evidence type="ECO:0000313" key="3">
    <source>
        <dbReference type="EMBL" id="XDQ23660.1"/>
    </source>
</evidence>
<feature type="compositionally biased region" description="Polar residues" evidence="1">
    <location>
        <begin position="39"/>
        <end position="53"/>
    </location>
</feature>
<dbReference type="AlphaFoldDB" id="A0AB39P1F1"/>
<dbReference type="RefSeq" id="WP_369229591.1">
    <property type="nucleotide sequence ID" value="NZ_CP163435.1"/>
</dbReference>
<organism evidence="3">
    <name type="scientific">Streptomyces sp. R21</name>
    <dbReference type="NCBI Taxonomy" id="3238627"/>
    <lineage>
        <taxon>Bacteria</taxon>
        <taxon>Bacillati</taxon>
        <taxon>Actinomycetota</taxon>
        <taxon>Actinomycetes</taxon>
        <taxon>Kitasatosporales</taxon>
        <taxon>Streptomycetaceae</taxon>
        <taxon>Streptomyces</taxon>
    </lineage>
</organism>
<name>A0AB39P1F1_9ACTN</name>
<dbReference type="PROSITE" id="PS51257">
    <property type="entry name" value="PROKAR_LIPOPROTEIN"/>
    <property type="match status" value="1"/>
</dbReference>